<feature type="compositionally biased region" description="Acidic residues" evidence="1">
    <location>
        <begin position="328"/>
        <end position="340"/>
    </location>
</feature>
<dbReference type="InterPro" id="IPR006311">
    <property type="entry name" value="TAT_signal"/>
</dbReference>
<reference evidence="3 4" key="1">
    <citation type="journal article" date="2019" name="Int. J. Syst. Evol. Microbiol.">
        <title>The Global Catalogue of Microorganisms (GCM) 10K type strain sequencing project: providing services to taxonomists for standard genome sequencing and annotation.</title>
        <authorList>
            <consortium name="The Broad Institute Genomics Platform"/>
            <consortium name="The Broad Institute Genome Sequencing Center for Infectious Disease"/>
            <person name="Wu L."/>
            <person name="Ma J."/>
        </authorList>
    </citation>
    <scope>NUCLEOTIDE SEQUENCE [LARGE SCALE GENOMIC DNA]</scope>
    <source>
        <strain evidence="3 4">CGMCC 1.12125</strain>
    </source>
</reference>
<feature type="compositionally biased region" description="Gly residues" evidence="1">
    <location>
        <begin position="293"/>
        <end position="307"/>
    </location>
</feature>
<gene>
    <name evidence="3" type="ORF">ACFR9U_03965</name>
</gene>
<dbReference type="AlphaFoldDB" id="A0ABD6C8T6"/>
<keyword evidence="2" id="KW-0812">Transmembrane</keyword>
<dbReference type="RefSeq" id="WP_247376508.1">
    <property type="nucleotide sequence ID" value="NZ_JALLGV010000002.1"/>
</dbReference>
<dbReference type="EMBL" id="JBHUDJ010000002">
    <property type="protein sequence ID" value="MFD1586126.1"/>
    <property type="molecule type" value="Genomic_DNA"/>
</dbReference>
<organism evidence="3 4">
    <name type="scientific">Halorientalis brevis</name>
    <dbReference type="NCBI Taxonomy" id="1126241"/>
    <lineage>
        <taxon>Archaea</taxon>
        <taxon>Methanobacteriati</taxon>
        <taxon>Methanobacteriota</taxon>
        <taxon>Stenosarchaea group</taxon>
        <taxon>Halobacteria</taxon>
        <taxon>Halobacteriales</taxon>
        <taxon>Haloarculaceae</taxon>
        <taxon>Halorientalis</taxon>
    </lineage>
</organism>
<evidence type="ECO:0000256" key="1">
    <source>
        <dbReference type="SAM" id="MobiDB-lite"/>
    </source>
</evidence>
<accession>A0ABD6C8T6</accession>
<protein>
    <submittedName>
        <fullName evidence="3">Uncharacterized protein</fullName>
    </submittedName>
</protein>
<proteinExistence type="predicted"/>
<name>A0ABD6C8T6_9EURY</name>
<feature type="compositionally biased region" description="Acidic residues" evidence="1">
    <location>
        <begin position="310"/>
        <end position="321"/>
    </location>
</feature>
<evidence type="ECO:0000313" key="3">
    <source>
        <dbReference type="EMBL" id="MFD1586126.1"/>
    </source>
</evidence>
<feature type="compositionally biased region" description="Low complexity" evidence="1">
    <location>
        <begin position="254"/>
        <end position="265"/>
    </location>
</feature>
<feature type="region of interest" description="Disordered" evidence="1">
    <location>
        <begin position="38"/>
        <end position="88"/>
    </location>
</feature>
<feature type="compositionally biased region" description="Acidic residues" evidence="1">
    <location>
        <begin position="280"/>
        <end position="290"/>
    </location>
</feature>
<sequence>MTEKSTESTDGGTLDDLPLENTRRTLLRALGGAAAVGGISGVAAGVDDEGEENKDDDEGEWNDGPGEDDEDERDDGGGDDNGNTGSGQRLSFTLLDLFDVNGLAVTDEAISAREVTLEVSNGGSAIELVTASGVRMNVVGDAIAGTSVDSIDLHNLLEPEVESAIATLANGDTPEEVNALPDPLSEQVESTDRSVYKEIDARTNGSRSVSDVAENELSTAGNDRHRSDPLIVVIVIIIAIILSFGGGLPRLDVGSGASSDSAGAGDSDESGEAGGAEEAGGADESEEADETSGAGGSSGSGEAGDAGGIVEDDEDEEDEEGTVGSDGIGEDGGELDDSEEPGAGMD</sequence>
<feature type="region of interest" description="Disordered" evidence="1">
    <location>
        <begin position="1"/>
        <end position="20"/>
    </location>
</feature>
<dbReference type="Proteomes" id="UP001597119">
    <property type="component" value="Unassembled WGS sequence"/>
</dbReference>
<evidence type="ECO:0000256" key="2">
    <source>
        <dbReference type="SAM" id="Phobius"/>
    </source>
</evidence>
<evidence type="ECO:0000313" key="4">
    <source>
        <dbReference type="Proteomes" id="UP001597119"/>
    </source>
</evidence>
<keyword evidence="2" id="KW-0472">Membrane</keyword>
<feature type="region of interest" description="Disordered" evidence="1">
    <location>
        <begin position="254"/>
        <end position="346"/>
    </location>
</feature>
<keyword evidence="4" id="KW-1185">Reference proteome</keyword>
<dbReference type="PROSITE" id="PS51318">
    <property type="entry name" value="TAT"/>
    <property type="match status" value="1"/>
</dbReference>
<keyword evidence="2" id="KW-1133">Transmembrane helix</keyword>
<feature type="compositionally biased region" description="Acidic residues" evidence="1">
    <location>
        <begin position="46"/>
        <end position="78"/>
    </location>
</feature>
<feature type="transmembrane region" description="Helical" evidence="2">
    <location>
        <begin position="230"/>
        <end position="248"/>
    </location>
</feature>
<comment type="caution">
    <text evidence="3">The sequence shown here is derived from an EMBL/GenBank/DDBJ whole genome shotgun (WGS) entry which is preliminary data.</text>
</comment>